<name>A0A917L7A3_9PROT</name>
<dbReference type="PANTHER" id="PTHR30007">
    <property type="entry name" value="PHP DOMAIN PROTEIN"/>
    <property type="match status" value="1"/>
</dbReference>
<accession>A0A917L7A3</accession>
<dbReference type="Proteomes" id="UP000661507">
    <property type="component" value="Unassembled WGS sequence"/>
</dbReference>
<dbReference type="GO" id="GO:0006313">
    <property type="term" value="P:DNA transposition"/>
    <property type="evidence" value="ECO:0007669"/>
    <property type="project" value="InterPro"/>
</dbReference>
<dbReference type="Pfam" id="PF01609">
    <property type="entry name" value="DDE_Tnp_1"/>
    <property type="match status" value="1"/>
</dbReference>
<dbReference type="InterPro" id="IPR002559">
    <property type="entry name" value="Transposase_11"/>
</dbReference>
<dbReference type="AlphaFoldDB" id="A0A917L7A3"/>
<proteinExistence type="predicted"/>
<dbReference type="PANTHER" id="PTHR30007:SF0">
    <property type="entry name" value="TRANSPOSASE"/>
    <property type="match status" value="1"/>
</dbReference>
<dbReference type="EMBL" id="BMKW01000025">
    <property type="protein sequence ID" value="GGJ43012.1"/>
    <property type="molecule type" value="Genomic_DNA"/>
</dbReference>
<dbReference type="GO" id="GO:0004803">
    <property type="term" value="F:transposase activity"/>
    <property type="evidence" value="ECO:0007669"/>
    <property type="project" value="InterPro"/>
</dbReference>
<evidence type="ECO:0000256" key="1">
    <source>
        <dbReference type="SAM" id="MobiDB-lite"/>
    </source>
</evidence>
<feature type="domain" description="Transposase IS4-like" evidence="2">
    <location>
        <begin position="2"/>
        <end position="60"/>
    </location>
</feature>
<dbReference type="GO" id="GO:0003677">
    <property type="term" value="F:DNA binding"/>
    <property type="evidence" value="ECO:0007669"/>
    <property type="project" value="InterPro"/>
</dbReference>
<keyword evidence="4" id="KW-1185">Reference proteome</keyword>
<feature type="region of interest" description="Disordered" evidence="1">
    <location>
        <begin position="1"/>
        <end position="26"/>
    </location>
</feature>
<evidence type="ECO:0000313" key="4">
    <source>
        <dbReference type="Proteomes" id="UP000661507"/>
    </source>
</evidence>
<reference evidence="3" key="1">
    <citation type="journal article" date="2014" name="Int. J. Syst. Evol. Microbiol.">
        <title>Complete genome sequence of Corynebacterium casei LMG S-19264T (=DSM 44701T), isolated from a smear-ripened cheese.</title>
        <authorList>
            <consortium name="US DOE Joint Genome Institute (JGI-PGF)"/>
            <person name="Walter F."/>
            <person name="Albersmeier A."/>
            <person name="Kalinowski J."/>
            <person name="Ruckert C."/>
        </authorList>
    </citation>
    <scope>NUCLEOTIDE SEQUENCE</scope>
    <source>
        <strain evidence="3">CGMCC 1.3617</strain>
    </source>
</reference>
<comment type="caution">
    <text evidence="3">The sequence shown here is derived from an EMBL/GenBank/DDBJ whole genome shotgun (WGS) entry which is preliminary data.</text>
</comment>
<evidence type="ECO:0000259" key="2">
    <source>
        <dbReference type="Pfam" id="PF01609"/>
    </source>
</evidence>
<organism evidence="3 4">
    <name type="scientific">Neoroseomonas lacus</name>
    <dbReference type="NCBI Taxonomy" id="287609"/>
    <lineage>
        <taxon>Bacteria</taxon>
        <taxon>Pseudomonadati</taxon>
        <taxon>Pseudomonadota</taxon>
        <taxon>Alphaproteobacteria</taxon>
        <taxon>Acetobacterales</taxon>
        <taxon>Acetobacteraceae</taxon>
        <taxon>Neoroseomonas</taxon>
    </lineage>
</organism>
<reference evidence="3" key="2">
    <citation type="submission" date="2020-09" db="EMBL/GenBank/DDBJ databases">
        <authorList>
            <person name="Sun Q."/>
            <person name="Zhou Y."/>
        </authorList>
    </citation>
    <scope>NUCLEOTIDE SEQUENCE</scope>
    <source>
        <strain evidence="3">CGMCC 1.3617</strain>
    </source>
</reference>
<sequence length="61" mass="6507">MIDGQSTKTKESGGPRGYDAGKKVMGRKRHAMVDTDGRALVLHAHPVGVQDRDGAPPLLRA</sequence>
<evidence type="ECO:0000313" key="3">
    <source>
        <dbReference type="EMBL" id="GGJ43012.1"/>
    </source>
</evidence>
<protein>
    <recommendedName>
        <fullName evidence="2">Transposase IS4-like domain-containing protein</fullName>
    </recommendedName>
</protein>
<gene>
    <name evidence="3" type="ORF">GCM10011320_58200</name>
</gene>